<comment type="caution">
    <text evidence="2">The sequence shown here is derived from an EMBL/GenBank/DDBJ whole genome shotgun (WGS) entry which is preliminary data.</text>
</comment>
<dbReference type="AlphaFoldDB" id="A0A1E5WBN8"/>
<feature type="non-terminal residue" evidence="2">
    <location>
        <position position="1"/>
    </location>
</feature>
<accession>A0A1E5WBN8</accession>
<sequence length="120" mass="13054">LLRRARRRPTPSSSVREFHQRRPVAREPPRSQHAQVCLPPLLPELSLSPVPVPERAGPAPPNPPPVSSHRSSPTTRREGLASSPSSSASTPSSCCRGWVWRGVEISTDLGFQPLCVGKKP</sequence>
<name>A0A1E5WBN8_9POAL</name>
<evidence type="ECO:0000256" key="1">
    <source>
        <dbReference type="SAM" id="MobiDB-lite"/>
    </source>
</evidence>
<dbReference type="EMBL" id="LWDX02014124">
    <property type="protein sequence ID" value="OEL34836.1"/>
    <property type="molecule type" value="Genomic_DNA"/>
</dbReference>
<feature type="region of interest" description="Disordered" evidence="1">
    <location>
        <begin position="47"/>
        <end position="94"/>
    </location>
</feature>
<feature type="region of interest" description="Disordered" evidence="1">
    <location>
        <begin position="1"/>
        <end position="33"/>
    </location>
</feature>
<feature type="compositionally biased region" description="Basic and acidic residues" evidence="1">
    <location>
        <begin position="16"/>
        <end position="30"/>
    </location>
</feature>
<evidence type="ECO:0000313" key="3">
    <source>
        <dbReference type="Proteomes" id="UP000095767"/>
    </source>
</evidence>
<proteinExistence type="predicted"/>
<keyword evidence="3" id="KW-1185">Reference proteome</keyword>
<protein>
    <submittedName>
        <fullName evidence="2">Uncharacterized protein</fullName>
    </submittedName>
</protein>
<gene>
    <name evidence="2" type="ORF">BAE44_0004144</name>
</gene>
<organism evidence="2 3">
    <name type="scientific">Dichanthelium oligosanthes</name>
    <dbReference type="NCBI Taxonomy" id="888268"/>
    <lineage>
        <taxon>Eukaryota</taxon>
        <taxon>Viridiplantae</taxon>
        <taxon>Streptophyta</taxon>
        <taxon>Embryophyta</taxon>
        <taxon>Tracheophyta</taxon>
        <taxon>Spermatophyta</taxon>
        <taxon>Magnoliopsida</taxon>
        <taxon>Liliopsida</taxon>
        <taxon>Poales</taxon>
        <taxon>Poaceae</taxon>
        <taxon>PACMAD clade</taxon>
        <taxon>Panicoideae</taxon>
        <taxon>Panicodae</taxon>
        <taxon>Paniceae</taxon>
        <taxon>Dichantheliinae</taxon>
        <taxon>Dichanthelium</taxon>
    </lineage>
</organism>
<feature type="compositionally biased region" description="Low complexity" evidence="1">
    <location>
        <begin position="81"/>
        <end position="93"/>
    </location>
</feature>
<reference evidence="2 3" key="1">
    <citation type="submission" date="2016-09" db="EMBL/GenBank/DDBJ databases">
        <title>The draft genome of Dichanthelium oligosanthes: A C3 panicoid grass species.</title>
        <authorList>
            <person name="Studer A.J."/>
            <person name="Schnable J.C."/>
            <person name="Brutnell T.P."/>
        </authorList>
    </citation>
    <scope>NUCLEOTIDE SEQUENCE [LARGE SCALE GENOMIC DNA]</scope>
    <source>
        <strain evidence="3">cv. Kellogg 1175</strain>
        <tissue evidence="2">Leaf</tissue>
    </source>
</reference>
<dbReference type="Proteomes" id="UP000095767">
    <property type="component" value="Unassembled WGS sequence"/>
</dbReference>
<evidence type="ECO:0000313" key="2">
    <source>
        <dbReference type="EMBL" id="OEL34836.1"/>
    </source>
</evidence>
<feature type="compositionally biased region" description="Low complexity" evidence="1">
    <location>
        <begin position="47"/>
        <end position="57"/>
    </location>
</feature>